<evidence type="ECO:0000313" key="2">
    <source>
        <dbReference type="Proteomes" id="UP000004095"/>
    </source>
</evidence>
<accession>A1ZDG8</accession>
<dbReference type="EMBL" id="AAWS01000002">
    <property type="protein sequence ID" value="EAY31708.1"/>
    <property type="molecule type" value="Genomic_DNA"/>
</dbReference>
<comment type="caution">
    <text evidence="1">The sequence shown here is derived from an EMBL/GenBank/DDBJ whole genome shotgun (WGS) entry which is preliminary data.</text>
</comment>
<evidence type="ECO:0000313" key="1">
    <source>
        <dbReference type="EMBL" id="EAY31708.1"/>
    </source>
</evidence>
<name>A1ZDG8_MICM2</name>
<proteinExistence type="predicted"/>
<sequence length="54" mass="6268">MLVLIIKVLIKNVFLIRQSKSLKEVGFHQKNTKLPTYLYPNLLSILPANQVFNQ</sequence>
<dbReference type="Proteomes" id="UP000004095">
    <property type="component" value="Unassembled WGS sequence"/>
</dbReference>
<organism evidence="1 2">
    <name type="scientific">Microscilla marina ATCC 23134</name>
    <dbReference type="NCBI Taxonomy" id="313606"/>
    <lineage>
        <taxon>Bacteria</taxon>
        <taxon>Pseudomonadati</taxon>
        <taxon>Bacteroidota</taxon>
        <taxon>Cytophagia</taxon>
        <taxon>Cytophagales</taxon>
        <taxon>Microscillaceae</taxon>
        <taxon>Microscilla</taxon>
    </lineage>
</organism>
<reference evidence="1 2" key="1">
    <citation type="submission" date="2007-01" db="EMBL/GenBank/DDBJ databases">
        <authorList>
            <person name="Haygood M."/>
            <person name="Podell S."/>
            <person name="Anderson C."/>
            <person name="Hopkinson B."/>
            <person name="Roe K."/>
            <person name="Barbeau K."/>
            <person name="Gaasterland T."/>
            <person name="Ferriera S."/>
            <person name="Johnson J."/>
            <person name="Kravitz S."/>
            <person name="Beeson K."/>
            <person name="Sutton G."/>
            <person name="Rogers Y.-H."/>
            <person name="Friedman R."/>
            <person name="Frazier M."/>
            <person name="Venter J.C."/>
        </authorList>
    </citation>
    <scope>NUCLEOTIDE SEQUENCE [LARGE SCALE GENOMIC DNA]</scope>
    <source>
        <strain evidence="1 2">ATCC 23134</strain>
    </source>
</reference>
<dbReference type="AlphaFoldDB" id="A1ZDG8"/>
<gene>
    <name evidence="1" type="ORF">M23134_05214</name>
</gene>
<keyword evidence="2" id="KW-1185">Reference proteome</keyword>
<protein>
    <submittedName>
        <fullName evidence="1">Uncharacterized protein</fullName>
    </submittedName>
</protein>